<dbReference type="PANTHER" id="PTHR42760:SF133">
    <property type="entry name" value="3-OXOACYL-[ACYL-CARRIER-PROTEIN] REDUCTASE"/>
    <property type="match status" value="1"/>
</dbReference>
<dbReference type="Gene3D" id="3.40.50.720">
    <property type="entry name" value="NAD(P)-binding Rossmann-like Domain"/>
    <property type="match status" value="1"/>
</dbReference>
<evidence type="ECO:0000256" key="1">
    <source>
        <dbReference type="ARBA" id="ARBA00006484"/>
    </source>
</evidence>
<organism evidence="3 4">
    <name type="scientific">Clostridium polyendosporum</name>
    <dbReference type="NCBI Taxonomy" id="69208"/>
    <lineage>
        <taxon>Bacteria</taxon>
        <taxon>Bacillati</taxon>
        <taxon>Bacillota</taxon>
        <taxon>Clostridia</taxon>
        <taxon>Eubacteriales</taxon>
        <taxon>Clostridiaceae</taxon>
        <taxon>Clostridium</taxon>
    </lineage>
</organism>
<sequence length="248" mass="27726">MNYTNKVVLVTGAANGIGKAISREYLKAGAAVILADINIENGLSLEKECISQGYNAFFYKIDLKSVEEIKKMFEVIISKYKKIDILINNAGIGRFKSLYEVTIEDWDEVINVNLRSVFFASQQFSKYNKGTNYGRIINVSSTRYLMSEPNTEAYAASKGGIVSLTHALAISLSEEKITVNAISPGWIQNSNYENLKEEDHKQHPSLRVGKPEDIARACLFLTDENNDFINGQNIVIDGGMTKKMIYVE</sequence>
<name>A0A919S2U3_9CLOT</name>
<dbReference type="Proteomes" id="UP000679179">
    <property type="component" value="Unassembled WGS sequence"/>
</dbReference>
<comment type="similarity">
    <text evidence="1">Belongs to the short-chain dehydrogenases/reductases (SDR) family.</text>
</comment>
<reference evidence="3" key="1">
    <citation type="submission" date="2021-03" db="EMBL/GenBank/DDBJ databases">
        <title>Taxonomic study of Clostridium polyendosporum from meadow-gley soil under rice.</title>
        <authorList>
            <person name="Kobayashi H."/>
            <person name="Tanizawa Y."/>
            <person name="Yagura M."/>
        </authorList>
    </citation>
    <scope>NUCLEOTIDE SEQUENCE</scope>
    <source>
        <strain evidence="3">JCM 30710</strain>
    </source>
</reference>
<evidence type="ECO:0000256" key="2">
    <source>
        <dbReference type="ARBA" id="ARBA00023002"/>
    </source>
</evidence>
<dbReference type="InterPro" id="IPR020904">
    <property type="entry name" value="Sc_DH/Rdtase_CS"/>
</dbReference>
<dbReference type="PANTHER" id="PTHR42760">
    <property type="entry name" value="SHORT-CHAIN DEHYDROGENASES/REDUCTASES FAMILY MEMBER"/>
    <property type="match status" value="1"/>
</dbReference>
<proteinExistence type="inferred from homology"/>
<dbReference type="EMBL" id="BOPZ01000030">
    <property type="protein sequence ID" value="GIM30220.1"/>
    <property type="molecule type" value="Genomic_DNA"/>
</dbReference>
<protein>
    <submittedName>
        <fullName evidence="3">Oxidoreductase</fullName>
    </submittedName>
</protein>
<evidence type="ECO:0000313" key="3">
    <source>
        <dbReference type="EMBL" id="GIM30220.1"/>
    </source>
</evidence>
<dbReference type="GO" id="GO:0016616">
    <property type="term" value="F:oxidoreductase activity, acting on the CH-OH group of donors, NAD or NADP as acceptor"/>
    <property type="evidence" value="ECO:0007669"/>
    <property type="project" value="TreeGrafter"/>
</dbReference>
<dbReference type="SUPFAM" id="SSF51735">
    <property type="entry name" value="NAD(P)-binding Rossmann-fold domains"/>
    <property type="match status" value="1"/>
</dbReference>
<accession>A0A919S2U3</accession>
<comment type="caution">
    <text evidence="3">The sequence shown here is derived from an EMBL/GenBank/DDBJ whole genome shotgun (WGS) entry which is preliminary data.</text>
</comment>
<dbReference type="PRINTS" id="PR00080">
    <property type="entry name" value="SDRFAMILY"/>
</dbReference>
<dbReference type="PRINTS" id="PR00081">
    <property type="entry name" value="GDHRDH"/>
</dbReference>
<dbReference type="InterPro" id="IPR036291">
    <property type="entry name" value="NAD(P)-bd_dom_sf"/>
</dbReference>
<evidence type="ECO:0000313" key="4">
    <source>
        <dbReference type="Proteomes" id="UP000679179"/>
    </source>
</evidence>
<dbReference type="FunFam" id="3.40.50.720:FF:000084">
    <property type="entry name" value="Short-chain dehydrogenase reductase"/>
    <property type="match status" value="1"/>
</dbReference>
<dbReference type="RefSeq" id="WP_212904897.1">
    <property type="nucleotide sequence ID" value="NZ_BOPZ01000030.1"/>
</dbReference>
<dbReference type="InterPro" id="IPR002347">
    <property type="entry name" value="SDR_fam"/>
</dbReference>
<dbReference type="GO" id="GO:0008206">
    <property type="term" value="P:bile acid metabolic process"/>
    <property type="evidence" value="ECO:0007669"/>
    <property type="project" value="UniProtKB-ARBA"/>
</dbReference>
<dbReference type="AlphaFoldDB" id="A0A919S2U3"/>
<keyword evidence="2" id="KW-0560">Oxidoreductase</keyword>
<keyword evidence="4" id="KW-1185">Reference proteome</keyword>
<dbReference type="PROSITE" id="PS00061">
    <property type="entry name" value="ADH_SHORT"/>
    <property type="match status" value="1"/>
</dbReference>
<dbReference type="Pfam" id="PF13561">
    <property type="entry name" value="adh_short_C2"/>
    <property type="match status" value="1"/>
</dbReference>
<gene>
    <name evidence="3" type="ORF">CPJCM30710_28860</name>
</gene>